<comment type="caution">
    <text evidence="3">The sequence shown here is derived from an EMBL/GenBank/DDBJ whole genome shotgun (WGS) entry which is preliminary data.</text>
</comment>
<dbReference type="SMART" id="SM00974">
    <property type="entry name" value="T5orf172"/>
    <property type="match status" value="1"/>
</dbReference>
<feature type="compositionally biased region" description="Basic and acidic residues" evidence="1">
    <location>
        <begin position="145"/>
        <end position="172"/>
    </location>
</feature>
<evidence type="ECO:0000313" key="3">
    <source>
        <dbReference type="EMBL" id="KAK2763382.1"/>
    </source>
</evidence>
<feature type="compositionally biased region" description="Polar residues" evidence="1">
    <location>
        <begin position="42"/>
        <end position="52"/>
    </location>
</feature>
<sequence>MMPFESSSNGQNNGSQDARKRPSPPRPSVRNPKRRSHAADTTHLSSKSSPLAPTQPDLAPHRVRKRASSQLSARNIENSCHEDLPCVEPFQGTDIEADKSSRKPAPRVRSIASGSSHPLESSPIQQRRASNNESRPPLGTSHTSPEMHDETERRQQRPDLPERGASDADSSPKKLSSFQIDRNIAKLIRDGPSYKKDIQIGSIYLLKVKPTEIGVELFKIGRTQKHPDRRRKQIKAVCAHNEAEEHTSAVAEEVDFHGFAEKLIHAELANFKHQWVCNCGTRHKEYFDVNEDYAVQVFERWRDFCRERPWNLDGKILPSWEQRLQNMGRFSGTEKEFNHWELARRWSVFASPMTVERVASDAIRLWKDGFPKRWRIVALAEFMTMACISRVSFWTTAWTVVIVGLLLVDLLTTDNMHTLNWIDRLMGGGLQAFMPGVDIKKDGKSHQTQTLNASPARETDCPTPMSTRVIQFEDSHFTDDCSLDATTGASPDAMNCDGSSGVEICPSPSVEAASRRNRLGSGLEFSSANTEIFAYGNREVEVVDLTGMDSD</sequence>
<protein>
    <recommendedName>
        <fullName evidence="2">Bacteriophage T5 Orf172 DNA-binding domain-containing protein</fullName>
    </recommendedName>
</protein>
<proteinExistence type="predicted"/>
<dbReference type="EMBL" id="VYYT01000146">
    <property type="protein sequence ID" value="KAK2763382.1"/>
    <property type="molecule type" value="Genomic_DNA"/>
</dbReference>
<feature type="compositionally biased region" description="Polar residues" evidence="1">
    <location>
        <begin position="68"/>
        <end position="78"/>
    </location>
</feature>
<feature type="region of interest" description="Disordered" evidence="1">
    <location>
        <begin position="1"/>
        <end position="176"/>
    </location>
</feature>
<gene>
    <name evidence="3" type="ORF">CKAH01_04976</name>
</gene>
<organism evidence="3 4">
    <name type="scientific">Colletotrichum kahawae</name>
    <name type="common">Coffee berry disease fungus</name>
    <dbReference type="NCBI Taxonomy" id="34407"/>
    <lineage>
        <taxon>Eukaryota</taxon>
        <taxon>Fungi</taxon>
        <taxon>Dikarya</taxon>
        <taxon>Ascomycota</taxon>
        <taxon>Pezizomycotina</taxon>
        <taxon>Sordariomycetes</taxon>
        <taxon>Hypocreomycetidae</taxon>
        <taxon>Glomerellales</taxon>
        <taxon>Glomerellaceae</taxon>
        <taxon>Colletotrichum</taxon>
        <taxon>Colletotrichum gloeosporioides species complex</taxon>
    </lineage>
</organism>
<dbReference type="InterPro" id="IPR018306">
    <property type="entry name" value="Phage_T5_Orf172_DNA-bd"/>
</dbReference>
<accession>A0AAD9YHZ1</accession>
<evidence type="ECO:0000259" key="2">
    <source>
        <dbReference type="SMART" id="SM00974"/>
    </source>
</evidence>
<evidence type="ECO:0000313" key="4">
    <source>
        <dbReference type="Proteomes" id="UP001281614"/>
    </source>
</evidence>
<feature type="compositionally biased region" description="Polar residues" evidence="1">
    <location>
        <begin position="112"/>
        <end position="144"/>
    </location>
</feature>
<feature type="domain" description="Bacteriophage T5 Orf172 DNA-binding" evidence="2">
    <location>
        <begin position="212"/>
        <end position="301"/>
    </location>
</feature>
<keyword evidence="4" id="KW-1185">Reference proteome</keyword>
<dbReference type="Pfam" id="PF10544">
    <property type="entry name" value="T5orf172"/>
    <property type="match status" value="1"/>
</dbReference>
<reference evidence="3" key="1">
    <citation type="submission" date="2023-02" db="EMBL/GenBank/DDBJ databases">
        <title>Colletotrichum kahawae CIFC_Que2 genome sequencing and assembly.</title>
        <authorList>
            <person name="Baroncelli R."/>
        </authorList>
    </citation>
    <scope>NUCLEOTIDE SEQUENCE</scope>
    <source>
        <strain evidence="3">CIFC_Que2</strain>
    </source>
</reference>
<evidence type="ECO:0000256" key="1">
    <source>
        <dbReference type="SAM" id="MobiDB-lite"/>
    </source>
</evidence>
<dbReference type="AlphaFoldDB" id="A0AAD9YHZ1"/>
<name>A0AAD9YHZ1_COLKA</name>
<feature type="compositionally biased region" description="Low complexity" evidence="1">
    <location>
        <begin position="1"/>
        <end position="16"/>
    </location>
</feature>
<dbReference type="Proteomes" id="UP001281614">
    <property type="component" value="Unassembled WGS sequence"/>
</dbReference>